<protein>
    <recommendedName>
        <fullName evidence="3">Sulfotransferase family protein</fullName>
    </recommendedName>
</protein>
<dbReference type="AlphaFoldDB" id="A0A2R7Z1G8"/>
<accession>A0A2R7Z1G8</accession>
<proteinExistence type="predicted"/>
<dbReference type="OrthoDB" id="5144031at2"/>
<comment type="caution">
    <text evidence="1">The sequence shown here is derived from an EMBL/GenBank/DDBJ whole genome shotgun (WGS) entry which is preliminary data.</text>
</comment>
<dbReference type="Proteomes" id="UP000244867">
    <property type="component" value="Unassembled WGS sequence"/>
</dbReference>
<name>A0A2R7Z1G8_9ACTN</name>
<reference evidence="1 2" key="1">
    <citation type="submission" date="2018-03" db="EMBL/GenBank/DDBJ databases">
        <authorList>
            <person name="Keele B.F."/>
        </authorList>
    </citation>
    <scope>NUCLEOTIDE SEQUENCE [LARGE SCALE GENOMIC DNA]</scope>
    <source>
        <strain evidence="1 2">IB-3</strain>
    </source>
</reference>
<sequence length="364" mass="39998">MTRRAFVHIGLPKTGTSYLQAIAWPGRDRLRAAGLLLPGARKSDHLFASMVVRDDPGVARRGPEAPGAWDRVLADVAGFDGDALISHEFFCAASAEQAERMVSQLSAVTEEVHVVLTTREPLGLFTSSWQESLKNKATTRLADYGRSESDDPRAVWDWRSLDLGLVLDRWSPAVPPERLHILAPAPPGVPRTDLWDRFCGVLGIAPDTCDASQGFANSSMGVAEAETLRRINERLTGFNTGRSRGVWLRSFLADERLVPRRGEPFWPADDQVEDARRRGVRAVEKIRAAAYDVVGDVDLLLVPDELPERRHPDSVTDAEVADVALDLVATLMGDLQARSEGERPGPGAPAPGRLARLRRTLRRV</sequence>
<evidence type="ECO:0000313" key="1">
    <source>
        <dbReference type="EMBL" id="PUA81989.1"/>
    </source>
</evidence>
<evidence type="ECO:0008006" key="3">
    <source>
        <dbReference type="Google" id="ProtNLM"/>
    </source>
</evidence>
<dbReference type="InterPro" id="IPR027417">
    <property type="entry name" value="P-loop_NTPase"/>
</dbReference>
<evidence type="ECO:0000313" key="2">
    <source>
        <dbReference type="Proteomes" id="UP000244867"/>
    </source>
</evidence>
<keyword evidence="2" id="KW-1185">Reference proteome</keyword>
<dbReference type="EMBL" id="PYXZ01000002">
    <property type="protein sequence ID" value="PUA81989.1"/>
    <property type="molecule type" value="Genomic_DNA"/>
</dbReference>
<dbReference type="RefSeq" id="WP_108343873.1">
    <property type="nucleotide sequence ID" value="NZ_PYXZ01000002.1"/>
</dbReference>
<dbReference type="SUPFAM" id="SSF52540">
    <property type="entry name" value="P-loop containing nucleoside triphosphate hydrolases"/>
    <property type="match status" value="1"/>
</dbReference>
<gene>
    <name evidence="1" type="ORF">C7S10_08090</name>
</gene>
<organism evidence="1 2">
    <name type="scientific">Nocardioides currus</name>
    <dbReference type="NCBI Taxonomy" id="2133958"/>
    <lineage>
        <taxon>Bacteria</taxon>
        <taxon>Bacillati</taxon>
        <taxon>Actinomycetota</taxon>
        <taxon>Actinomycetes</taxon>
        <taxon>Propionibacteriales</taxon>
        <taxon>Nocardioidaceae</taxon>
        <taxon>Nocardioides</taxon>
    </lineage>
</organism>